<dbReference type="InterPro" id="IPR000668">
    <property type="entry name" value="Peptidase_C1A_C"/>
</dbReference>
<feature type="domain" description="Peptidase C1A papain C-terminal" evidence="10">
    <location>
        <begin position="182"/>
        <end position="393"/>
    </location>
</feature>
<evidence type="ECO:0000259" key="11">
    <source>
        <dbReference type="SMART" id="SM00848"/>
    </source>
</evidence>
<dbReference type="AlphaFoldDB" id="A0A7G2CC55"/>
<dbReference type="Gene3D" id="1.10.287.2250">
    <property type="match status" value="1"/>
</dbReference>
<gene>
    <name evidence="12" type="ORF">ADEAN_000457700</name>
</gene>
<evidence type="ECO:0000256" key="8">
    <source>
        <dbReference type="ARBA" id="ARBA00023180"/>
    </source>
</evidence>
<dbReference type="SMART" id="SM00848">
    <property type="entry name" value="Inhibitor_I29"/>
    <property type="match status" value="1"/>
</dbReference>
<dbReference type="GO" id="GO:0006508">
    <property type="term" value="P:proteolysis"/>
    <property type="evidence" value="ECO:0007669"/>
    <property type="project" value="UniProtKB-KW"/>
</dbReference>
<evidence type="ECO:0000256" key="5">
    <source>
        <dbReference type="ARBA" id="ARBA00022807"/>
    </source>
</evidence>
<dbReference type="Pfam" id="PF00112">
    <property type="entry name" value="Peptidase_C1"/>
    <property type="match status" value="1"/>
</dbReference>
<evidence type="ECO:0000256" key="2">
    <source>
        <dbReference type="ARBA" id="ARBA00022670"/>
    </source>
</evidence>
<keyword evidence="3 9" id="KW-0732">Signal</keyword>
<evidence type="ECO:0000256" key="4">
    <source>
        <dbReference type="ARBA" id="ARBA00022801"/>
    </source>
</evidence>
<dbReference type="InterPro" id="IPR013201">
    <property type="entry name" value="Prot_inhib_I29"/>
</dbReference>
<evidence type="ECO:0000259" key="10">
    <source>
        <dbReference type="SMART" id="SM00645"/>
    </source>
</evidence>
<sequence>MAKLRTFIAFSLVSCAVLAPVQGFTTENTDANLQVFMEKFQSYKEQFGKAYDTVEEETQRLENFIANLRNMEEVAARNPLATFKVNALFDLSAEEYRQLYANGEQYYAKALKEGENQPQVGLEYLAKQKKMSDVSPHHSLYDFVNEQTQFLKDKYEQGKATLGEYVKKARKALELSDDVLASPPAVDWRTAGAVTPVKDQGSCGSCWAFSAIGNVEGQWFLKKKELVRLSEQQLVSCDTSDSACNGGLMEYAFDWLLENRNGYIYTEESYPYASGNGATPKCQDNHTFGAYISGSVFVEQNETVMEAWLAEHGPLAIAVDANAFLSYNGGVLEDCGAFRINHGVTLVGYNNSAPVPYWIIKNSWGTSWGEDGYIRVKKGTNECLINSYVISATIPDVAPPEPTTTTTTTLPPGKKGLKIDVCEDFFCSSCDSDTVPTNVCMGVASPINDVIRSTYQRYVKAGDEPEYHSVMAQVGLTQAILKFYATTDCQGPADIYAPRLNECVLSTTGSSKFTPV</sequence>
<dbReference type="PROSITE" id="PS00139">
    <property type="entry name" value="THIOL_PROTEASE_CYS"/>
    <property type="match status" value="1"/>
</dbReference>
<keyword evidence="5" id="KW-0788">Thiol protease</keyword>
<keyword evidence="2" id="KW-0645">Protease</keyword>
<keyword evidence="7" id="KW-1015">Disulfide bond</keyword>
<dbReference type="InterPro" id="IPR039417">
    <property type="entry name" value="Peptidase_C1A_papain-like"/>
</dbReference>
<feature type="signal peptide" evidence="9">
    <location>
        <begin position="1"/>
        <end position="23"/>
    </location>
</feature>
<keyword evidence="4" id="KW-0378">Hydrolase</keyword>
<dbReference type="FunFam" id="3.90.70.10:FF:000138">
    <property type="entry name" value="Cruzipain"/>
    <property type="match status" value="1"/>
</dbReference>
<dbReference type="InterPro" id="IPR038765">
    <property type="entry name" value="Papain-like_cys_pep_sf"/>
</dbReference>
<evidence type="ECO:0000256" key="3">
    <source>
        <dbReference type="ARBA" id="ARBA00022729"/>
    </source>
</evidence>
<dbReference type="VEuPathDB" id="TriTrypDB:ADEAN_000457700"/>
<dbReference type="PROSITE" id="PS00640">
    <property type="entry name" value="THIOL_PROTEASE_ASN"/>
    <property type="match status" value="1"/>
</dbReference>
<feature type="chain" id="PRO_5028837438" evidence="9">
    <location>
        <begin position="24"/>
        <end position="516"/>
    </location>
</feature>
<dbReference type="PROSITE" id="PS00639">
    <property type="entry name" value="THIOL_PROTEASE_HIS"/>
    <property type="match status" value="1"/>
</dbReference>
<dbReference type="SUPFAM" id="SSF54001">
    <property type="entry name" value="Cysteine proteinases"/>
    <property type="match status" value="1"/>
</dbReference>
<proteinExistence type="inferred from homology"/>
<comment type="similarity">
    <text evidence="1">Belongs to the peptidase C1 family.</text>
</comment>
<keyword evidence="6" id="KW-0865">Zymogen</keyword>
<evidence type="ECO:0000256" key="9">
    <source>
        <dbReference type="SAM" id="SignalP"/>
    </source>
</evidence>
<organism evidence="12 13">
    <name type="scientific">Angomonas deanei</name>
    <dbReference type="NCBI Taxonomy" id="59799"/>
    <lineage>
        <taxon>Eukaryota</taxon>
        <taxon>Discoba</taxon>
        <taxon>Euglenozoa</taxon>
        <taxon>Kinetoplastea</taxon>
        <taxon>Metakinetoplastina</taxon>
        <taxon>Trypanosomatida</taxon>
        <taxon>Trypanosomatidae</taxon>
        <taxon>Strigomonadinae</taxon>
        <taxon>Angomonas</taxon>
    </lineage>
</organism>
<dbReference type="CDD" id="cd02248">
    <property type="entry name" value="Peptidase_C1A"/>
    <property type="match status" value="1"/>
</dbReference>
<keyword evidence="8" id="KW-0325">Glycoprotein</keyword>
<dbReference type="InterPro" id="IPR000169">
    <property type="entry name" value="Pept_cys_AS"/>
</dbReference>
<evidence type="ECO:0000256" key="6">
    <source>
        <dbReference type="ARBA" id="ARBA00023145"/>
    </source>
</evidence>
<reference evidence="12 13" key="1">
    <citation type="submission" date="2020-08" db="EMBL/GenBank/DDBJ databases">
        <authorList>
            <person name="Newling K."/>
            <person name="Davey J."/>
            <person name="Forrester S."/>
        </authorList>
    </citation>
    <scope>NUCLEOTIDE SEQUENCE [LARGE SCALE GENOMIC DNA]</scope>
    <source>
        <strain evidence="13">Crithidia deanei Carvalho (ATCC PRA-265)</strain>
    </source>
</reference>
<protein>
    <submittedName>
        <fullName evidence="12">Cathepsin propeptide inhibitor domain (I29)/Papain family cysteine protease, putative</fullName>
    </submittedName>
</protein>
<evidence type="ECO:0000313" key="12">
    <source>
        <dbReference type="EMBL" id="CAD2217099.1"/>
    </source>
</evidence>
<evidence type="ECO:0000256" key="7">
    <source>
        <dbReference type="ARBA" id="ARBA00023157"/>
    </source>
</evidence>
<evidence type="ECO:0000313" key="13">
    <source>
        <dbReference type="Proteomes" id="UP000515908"/>
    </source>
</evidence>
<dbReference type="InterPro" id="IPR013128">
    <property type="entry name" value="Peptidase_C1A"/>
</dbReference>
<accession>A0A7G2CC55</accession>
<dbReference type="InterPro" id="IPR025661">
    <property type="entry name" value="Pept_asp_AS"/>
</dbReference>
<dbReference type="EMBL" id="LR877152">
    <property type="protein sequence ID" value="CAD2217099.1"/>
    <property type="molecule type" value="Genomic_DNA"/>
</dbReference>
<dbReference type="PANTHER" id="PTHR12411">
    <property type="entry name" value="CYSTEINE PROTEASE FAMILY C1-RELATED"/>
    <property type="match status" value="1"/>
</dbReference>
<dbReference type="InterPro" id="IPR025660">
    <property type="entry name" value="Pept_his_AS"/>
</dbReference>
<dbReference type="Gene3D" id="3.90.70.10">
    <property type="entry name" value="Cysteine proteinases"/>
    <property type="match status" value="1"/>
</dbReference>
<name>A0A7G2CC55_9TRYP</name>
<feature type="domain" description="Cathepsin propeptide inhibitor" evidence="11">
    <location>
        <begin position="40"/>
        <end position="96"/>
    </location>
</feature>
<dbReference type="SMART" id="SM00645">
    <property type="entry name" value="Pept_C1"/>
    <property type="match status" value="1"/>
</dbReference>
<dbReference type="OrthoDB" id="251836at2759"/>
<keyword evidence="13" id="KW-1185">Reference proteome</keyword>
<evidence type="ECO:0000256" key="1">
    <source>
        <dbReference type="ARBA" id="ARBA00008455"/>
    </source>
</evidence>
<dbReference type="Proteomes" id="UP000515908">
    <property type="component" value="Chromosome 08"/>
</dbReference>
<dbReference type="Pfam" id="PF08246">
    <property type="entry name" value="Inhibitor_I29"/>
    <property type="match status" value="1"/>
</dbReference>
<dbReference type="PRINTS" id="PR00705">
    <property type="entry name" value="PAPAIN"/>
</dbReference>
<dbReference type="GO" id="GO:0008234">
    <property type="term" value="F:cysteine-type peptidase activity"/>
    <property type="evidence" value="ECO:0007669"/>
    <property type="project" value="UniProtKB-KW"/>
</dbReference>